<name>A0A9N9YRC3_9HYPO</name>
<dbReference type="AlphaFoldDB" id="A0A9N9YRC3"/>
<sequence length="137" mass="15042">MNIEDTAPMNMTFPVQSIFFSLVASVVSLLKFDGNTAVKHPAPCCRVDDQAAKEGTEGCSETDEPEYYGHVFTPFAKWQEIAYDDFDEDVDATCAHTLYNSTGNHHGHVVRAATETTSEDEQSSCSYHGPLSTENIA</sequence>
<feature type="region of interest" description="Disordered" evidence="1">
    <location>
        <begin position="113"/>
        <end position="137"/>
    </location>
</feature>
<keyword evidence="3" id="KW-1185">Reference proteome</keyword>
<evidence type="ECO:0000256" key="1">
    <source>
        <dbReference type="SAM" id="MobiDB-lite"/>
    </source>
</evidence>
<gene>
    <name evidence="2" type="ORF">CRHIZ90672A_00009371</name>
</gene>
<evidence type="ECO:0000313" key="3">
    <source>
        <dbReference type="Proteomes" id="UP000696573"/>
    </source>
</evidence>
<accession>A0A9N9YRC3</accession>
<proteinExistence type="predicted"/>
<organism evidence="2 3">
    <name type="scientific">Clonostachys rhizophaga</name>
    <dbReference type="NCBI Taxonomy" id="160324"/>
    <lineage>
        <taxon>Eukaryota</taxon>
        <taxon>Fungi</taxon>
        <taxon>Dikarya</taxon>
        <taxon>Ascomycota</taxon>
        <taxon>Pezizomycotina</taxon>
        <taxon>Sordariomycetes</taxon>
        <taxon>Hypocreomycetidae</taxon>
        <taxon>Hypocreales</taxon>
        <taxon>Bionectriaceae</taxon>
        <taxon>Clonostachys</taxon>
    </lineage>
</organism>
<evidence type="ECO:0000313" key="2">
    <source>
        <dbReference type="EMBL" id="CAH0034651.1"/>
    </source>
</evidence>
<dbReference type="Proteomes" id="UP000696573">
    <property type="component" value="Unassembled WGS sequence"/>
</dbReference>
<dbReference type="EMBL" id="CABFNQ020000750">
    <property type="protein sequence ID" value="CAH0034651.1"/>
    <property type="molecule type" value="Genomic_DNA"/>
</dbReference>
<comment type="caution">
    <text evidence="2">The sequence shown here is derived from an EMBL/GenBank/DDBJ whole genome shotgun (WGS) entry which is preliminary data.</text>
</comment>
<protein>
    <submittedName>
        <fullName evidence="2">Uncharacterized protein</fullName>
    </submittedName>
</protein>
<reference evidence="2" key="1">
    <citation type="submission" date="2021-10" db="EMBL/GenBank/DDBJ databases">
        <authorList>
            <person name="Piombo E."/>
        </authorList>
    </citation>
    <scope>NUCLEOTIDE SEQUENCE</scope>
</reference>